<dbReference type="Gene3D" id="2.60.120.1140">
    <property type="entry name" value="Protein of unknown function DUF192"/>
    <property type="match status" value="1"/>
</dbReference>
<dbReference type="InterPro" id="IPR038695">
    <property type="entry name" value="Saro_0823-like_sf"/>
</dbReference>
<name>A0A552UAW8_9SPHN</name>
<proteinExistence type="predicted"/>
<comment type="caution">
    <text evidence="1">The sequence shown here is derived from an EMBL/GenBank/DDBJ whole genome shotgun (WGS) entry which is preliminary data.</text>
</comment>
<dbReference type="PANTHER" id="PTHR37953:SF1">
    <property type="entry name" value="UPF0127 PROTEIN MJ1496"/>
    <property type="match status" value="1"/>
</dbReference>
<dbReference type="Pfam" id="PF02643">
    <property type="entry name" value="DUF192"/>
    <property type="match status" value="1"/>
</dbReference>
<accession>A0A552UAW8</accession>
<evidence type="ECO:0000313" key="2">
    <source>
        <dbReference type="Proteomes" id="UP000317894"/>
    </source>
</evidence>
<dbReference type="InterPro" id="IPR003795">
    <property type="entry name" value="DUF192"/>
</dbReference>
<organism evidence="1 2">
    <name type="scientific">Glacieibacterium frigidum</name>
    <dbReference type="NCBI Taxonomy" id="2593303"/>
    <lineage>
        <taxon>Bacteria</taxon>
        <taxon>Pseudomonadati</taxon>
        <taxon>Pseudomonadota</taxon>
        <taxon>Alphaproteobacteria</taxon>
        <taxon>Sphingomonadales</taxon>
        <taxon>Sphingosinicellaceae</taxon>
        <taxon>Glacieibacterium</taxon>
    </lineage>
</organism>
<protein>
    <submittedName>
        <fullName evidence="1">DUF192 domain-containing protein</fullName>
    </submittedName>
</protein>
<evidence type="ECO:0000313" key="1">
    <source>
        <dbReference type="EMBL" id="TRW15352.1"/>
    </source>
</evidence>
<keyword evidence="2" id="KW-1185">Reference proteome</keyword>
<dbReference type="OrthoDB" id="9808290at2"/>
<gene>
    <name evidence="1" type="ORF">FMM06_15755</name>
</gene>
<sequence>MRLVTAARTYRLRVEVAATPREQQIGMMFRTQLPRGKGMLFPFASPRRLSFWMENTVIPLDLVFVSADGRIVNVAANAKPYSQDLIPSQGPAVAVLELAGGEAARMGLRPGDRVEYTLP</sequence>
<dbReference type="PANTHER" id="PTHR37953">
    <property type="entry name" value="UPF0127 PROTEIN MJ1496"/>
    <property type="match status" value="1"/>
</dbReference>
<dbReference type="Proteomes" id="UP000317894">
    <property type="component" value="Unassembled WGS sequence"/>
</dbReference>
<dbReference type="AlphaFoldDB" id="A0A552UAW8"/>
<dbReference type="EMBL" id="VJWA01000002">
    <property type="protein sequence ID" value="TRW15352.1"/>
    <property type="molecule type" value="Genomic_DNA"/>
</dbReference>
<reference evidence="1 2" key="1">
    <citation type="submission" date="2019-07" db="EMBL/GenBank/DDBJ databases">
        <title>Novel species isolated from glacier.</title>
        <authorList>
            <person name="Liu Q."/>
            <person name="Xin Y.-H."/>
        </authorList>
    </citation>
    <scope>NUCLEOTIDE SEQUENCE [LARGE SCALE GENOMIC DNA]</scope>
    <source>
        <strain evidence="1 2">LB1R16</strain>
    </source>
</reference>